<organism evidence="1 2">
    <name type="scientific">Plasmopara halstedii</name>
    <name type="common">Downy mildew of sunflower</name>
    <dbReference type="NCBI Taxonomy" id="4781"/>
    <lineage>
        <taxon>Eukaryota</taxon>
        <taxon>Sar</taxon>
        <taxon>Stramenopiles</taxon>
        <taxon>Oomycota</taxon>
        <taxon>Peronosporomycetes</taxon>
        <taxon>Peronosporales</taxon>
        <taxon>Peronosporaceae</taxon>
        <taxon>Plasmopara</taxon>
    </lineage>
</organism>
<accession>A0A0P1ALK3</accession>
<dbReference type="RefSeq" id="XP_024578565.1">
    <property type="nucleotide sequence ID" value="XM_024728050.1"/>
</dbReference>
<proteinExistence type="predicted"/>
<name>A0A0P1ALK3_PLAHL</name>
<keyword evidence="2" id="KW-1185">Reference proteome</keyword>
<protein>
    <submittedName>
        <fullName evidence="1">Uncharacterized protein</fullName>
    </submittedName>
</protein>
<dbReference type="AlphaFoldDB" id="A0A0P1ALK3"/>
<reference evidence="2" key="1">
    <citation type="submission" date="2014-09" db="EMBL/GenBank/DDBJ databases">
        <authorList>
            <person name="Sharma Rahul"/>
            <person name="Thines Marco"/>
        </authorList>
    </citation>
    <scope>NUCLEOTIDE SEQUENCE [LARGE SCALE GENOMIC DNA]</scope>
</reference>
<dbReference type="Proteomes" id="UP000054928">
    <property type="component" value="Unassembled WGS sequence"/>
</dbReference>
<sequence>MRLDILPNEGSKFDNSVLVSKIQAQAIHLHVSRENALGVALSNSFRSRCKR</sequence>
<dbReference type="GeneID" id="36407545"/>
<dbReference type="EMBL" id="CCYD01000610">
    <property type="protein sequence ID" value="CEG42196.1"/>
    <property type="molecule type" value="Genomic_DNA"/>
</dbReference>
<evidence type="ECO:0000313" key="2">
    <source>
        <dbReference type="Proteomes" id="UP000054928"/>
    </source>
</evidence>
<evidence type="ECO:0000313" key="1">
    <source>
        <dbReference type="EMBL" id="CEG42196.1"/>
    </source>
</evidence>